<dbReference type="Pfam" id="PF17403">
    <property type="entry name" value="Nrap_D2"/>
    <property type="match status" value="1"/>
</dbReference>
<dbReference type="GO" id="GO:0032040">
    <property type="term" value="C:small-subunit processome"/>
    <property type="evidence" value="ECO:0007669"/>
    <property type="project" value="TreeGrafter"/>
</dbReference>
<feature type="domain" description="Nrap protein" evidence="9">
    <location>
        <begin position="143"/>
        <end position="283"/>
    </location>
</feature>
<dbReference type="InterPro" id="IPR035371">
    <property type="entry name" value="Nrap_D6"/>
</dbReference>
<feature type="domain" description="Nrap protein" evidence="10">
    <location>
        <begin position="288"/>
        <end position="427"/>
    </location>
</feature>
<evidence type="ECO:0000259" key="14">
    <source>
        <dbReference type="Pfam" id="PF17407"/>
    </source>
</evidence>
<dbReference type="Pfam" id="PF17406">
    <property type="entry name" value="Nrap_D5"/>
    <property type="match status" value="1"/>
</dbReference>
<proteinExistence type="inferred from homology"/>
<evidence type="ECO:0000259" key="11">
    <source>
        <dbReference type="Pfam" id="PF17404"/>
    </source>
</evidence>
<evidence type="ECO:0000313" key="16">
    <source>
        <dbReference type="Proteomes" id="UP000507470"/>
    </source>
</evidence>
<dbReference type="GO" id="GO:0003723">
    <property type="term" value="F:RNA binding"/>
    <property type="evidence" value="ECO:0007669"/>
    <property type="project" value="UniProtKB-KW"/>
</dbReference>
<evidence type="ECO:0000256" key="6">
    <source>
        <dbReference type="ARBA" id="ARBA00035000"/>
    </source>
</evidence>
<dbReference type="InterPro" id="IPR005554">
    <property type="entry name" value="NOL6/Upt22"/>
</dbReference>
<dbReference type="InterPro" id="IPR035369">
    <property type="entry name" value="Nrap_D4"/>
</dbReference>
<dbReference type="InterPro" id="IPR035367">
    <property type="entry name" value="Nrap_D2"/>
</dbReference>
<dbReference type="Proteomes" id="UP000507470">
    <property type="component" value="Unassembled WGS sequence"/>
</dbReference>
<organism evidence="15 16">
    <name type="scientific">Mytilus coruscus</name>
    <name type="common">Sea mussel</name>
    <dbReference type="NCBI Taxonomy" id="42192"/>
    <lineage>
        <taxon>Eukaryota</taxon>
        <taxon>Metazoa</taxon>
        <taxon>Spiralia</taxon>
        <taxon>Lophotrochozoa</taxon>
        <taxon>Mollusca</taxon>
        <taxon>Bivalvia</taxon>
        <taxon>Autobranchia</taxon>
        <taxon>Pteriomorphia</taxon>
        <taxon>Mytilida</taxon>
        <taxon>Mytiloidea</taxon>
        <taxon>Mytilidae</taxon>
        <taxon>Mytilinae</taxon>
        <taxon>Mytilus</taxon>
    </lineage>
</organism>
<evidence type="ECO:0000256" key="1">
    <source>
        <dbReference type="ARBA" id="ARBA00004604"/>
    </source>
</evidence>
<keyword evidence="5 7" id="KW-0539">Nucleus</keyword>
<dbReference type="Pfam" id="PF03813">
    <property type="entry name" value="Nrap"/>
    <property type="match status" value="1"/>
</dbReference>
<evidence type="ECO:0000256" key="8">
    <source>
        <dbReference type="SAM" id="MobiDB-lite"/>
    </source>
</evidence>
<dbReference type="FunFam" id="1.10.1410.10:FF:000005">
    <property type="entry name" value="Nucleolar protein 6"/>
    <property type="match status" value="1"/>
</dbReference>
<dbReference type="Pfam" id="PF17405">
    <property type="entry name" value="Nrap_D4"/>
    <property type="match status" value="1"/>
</dbReference>
<evidence type="ECO:0000259" key="10">
    <source>
        <dbReference type="Pfam" id="PF17403"/>
    </source>
</evidence>
<keyword evidence="4 7" id="KW-0694">RNA-binding</keyword>
<comment type="similarity">
    <text evidence="2 7">Belongs to the NRAP family.</text>
</comment>
<dbReference type="GO" id="GO:0006409">
    <property type="term" value="P:tRNA export from nucleus"/>
    <property type="evidence" value="ECO:0007669"/>
    <property type="project" value="TreeGrafter"/>
</dbReference>
<feature type="domain" description="Nrap protein" evidence="13">
    <location>
        <begin position="818"/>
        <end position="974"/>
    </location>
</feature>
<name>A0A6J8D1I7_MYTCO</name>
<dbReference type="GO" id="GO:0032545">
    <property type="term" value="C:CURI complex"/>
    <property type="evidence" value="ECO:0007669"/>
    <property type="project" value="TreeGrafter"/>
</dbReference>
<dbReference type="Gene3D" id="3.30.70.3030">
    <property type="match status" value="1"/>
</dbReference>
<evidence type="ECO:0000313" key="15">
    <source>
        <dbReference type="EMBL" id="CAC5401020.1"/>
    </source>
</evidence>
<dbReference type="Gene3D" id="1.10.1410.10">
    <property type="match status" value="2"/>
</dbReference>
<evidence type="ECO:0000256" key="5">
    <source>
        <dbReference type="ARBA" id="ARBA00023242"/>
    </source>
</evidence>
<evidence type="ECO:0000256" key="7">
    <source>
        <dbReference type="RuleBase" id="RU364032"/>
    </source>
</evidence>
<accession>A0A6J8D1I7</accession>
<feature type="compositionally biased region" description="Basic and acidic residues" evidence="8">
    <location>
        <begin position="1"/>
        <end position="16"/>
    </location>
</feature>
<dbReference type="PANTHER" id="PTHR17972">
    <property type="entry name" value="NUCLEOLAR RNA-ASSOCIATED PROTEIN"/>
    <property type="match status" value="1"/>
</dbReference>
<feature type="domain" description="Nrap protein" evidence="14">
    <location>
        <begin position="977"/>
        <end position="1113"/>
    </location>
</feature>
<reference evidence="15 16" key="1">
    <citation type="submission" date="2020-06" db="EMBL/GenBank/DDBJ databases">
        <authorList>
            <person name="Li R."/>
            <person name="Bekaert M."/>
        </authorList>
    </citation>
    <scope>NUCLEOTIDE SEQUENCE [LARGE SCALE GENOMIC DNA]</scope>
    <source>
        <strain evidence="16">wild</strain>
    </source>
</reference>
<feature type="region of interest" description="Disordered" evidence="8">
    <location>
        <begin position="1"/>
        <end position="28"/>
    </location>
</feature>
<comment type="function">
    <text evidence="6">Part of the small subunit (SSU) processome, first precursor of the small eukaryotic ribosomal subunit. During the assembly of the SSU processome in the nucleolus, many ribosome biogenesis factors, an RNA chaperone and ribosomal proteins associate with the nascent pre-rRNA and work in concert to generate RNA folding, modifications, rearrangements and cleavage as well as targeted degradation of pre-ribosomal RNA by the RNA exosome.</text>
</comment>
<feature type="domain" description="Nrap protein" evidence="12">
    <location>
        <begin position="605"/>
        <end position="816"/>
    </location>
</feature>
<keyword evidence="16" id="KW-1185">Reference proteome</keyword>
<evidence type="ECO:0000259" key="9">
    <source>
        <dbReference type="Pfam" id="PF03813"/>
    </source>
</evidence>
<dbReference type="PANTHER" id="PTHR17972:SF0">
    <property type="entry name" value="NUCLEOLAR PROTEIN 6"/>
    <property type="match status" value="1"/>
</dbReference>
<evidence type="ECO:0000256" key="4">
    <source>
        <dbReference type="ARBA" id="ARBA00022884"/>
    </source>
</evidence>
<gene>
    <name evidence="15" type="ORF">MCOR_35153</name>
</gene>
<dbReference type="InterPro" id="IPR035370">
    <property type="entry name" value="Nrap_D5"/>
</dbReference>
<evidence type="ECO:0000259" key="13">
    <source>
        <dbReference type="Pfam" id="PF17406"/>
    </source>
</evidence>
<dbReference type="GO" id="GO:0034456">
    <property type="term" value="C:UTP-C complex"/>
    <property type="evidence" value="ECO:0007669"/>
    <property type="project" value="TreeGrafter"/>
</dbReference>
<sequence length="1121" mass="129205">MKRRHSNEDNGPKDEVEPLTEDAVPEKKTKKIDKGTLKDAENLFHSNVFKLQITELLNEVQLKGKRISRINECIKDLKSILLHLTRGKEHDLGDCSWLSDKVKLPLIDHGRTIKGKFKFLPPIDVQEIGSFSTGTCLRPNPSVDFQLTIPKEFFQPKDYMNHRYIQKRALYLSVIALKLQKQEAVQNVKFSYQNGNTLKPILALDYKGDGKEVTFHLHVCPQEGTFKYSRFHINKNNVRRSWFNGQESEEVSSEEPATPHYNTAILQDLTMTSNNQCMKSALQDATSVKEGISLLRIWLQQRELDIGHGGFSGFIMSMYVIYLLSRRKLNKMMSNYQIMRNTLLQLAKENWTEEGPDLCGDKSDPNQPMTDDFQQMFNCVFLDLTGYVNLCSEMTKSTFLRVKHEAELAVKILEDKTVDSFHVLFLMSVKFTRKFEHIFHITCVEELKNTVDKLNQHDRLLDYGGNYVHTVIPDVMSLLQRALDKRIDLVQIKQYPVTQWDIDDTPPSLEDQKVTVGISLNPEFAFSSIDKGPPADSPEAKEFREFWGEKSELRRFKDSSITETVPWTTEKSMDRRRIICSYVVKEVLRRWAKVTRISYIGDQLDKVLSLPIQSYEKNYVYGTGEEQHSALMQSYDNLCKVLRNLKDMPLTINSIQGTSPVFRFTEVFPALPATFFYHAKESSDKKDLRLLPQSDKPCPPYTAVTKVKCLLEDSGHWPDDKDAFRRIKAALHIKFGEILSDQHDLPVAINIDHVDVRFEDYVFRLELQYLREIALLKKVTSPDGMVKFVDNDEALRLEQDIKLLPILTSTLHGIQQKFNSFCGSVRLAKRWISSQLLADHVPDIAVELMVAYLYTSPGPYTVPYNPLTGFLRFLHLVATFDWKMSPLVVNLNAELKGEDYSEITSHFTKSRTSHPVMFISTPQDRFQSVWTKKHPTPMILQRLVILATECLQIIESQIGEIGPSVPDFKQIFRPAVDDFDLLIHLRGKQLACDRMMIDRQKKLYNPPLGDSLDKKYKTNLPVYDYDPVQKYLQELREKYGNLALFFYDRYGGQVIGVLFNPNAFRPKEFSVNHMFCRKPETSQNGHTEVVMKPNIAAIREDFAIFGEGLVASVQMLKSDLK</sequence>
<evidence type="ECO:0000259" key="12">
    <source>
        <dbReference type="Pfam" id="PF17405"/>
    </source>
</evidence>
<dbReference type="OrthoDB" id="10251401at2759"/>
<dbReference type="Pfam" id="PF17407">
    <property type="entry name" value="Nrap_D6"/>
    <property type="match status" value="1"/>
</dbReference>
<dbReference type="Pfam" id="PF17404">
    <property type="entry name" value="Nrap_D3"/>
    <property type="match status" value="1"/>
</dbReference>
<feature type="domain" description="Nrap protein" evidence="11">
    <location>
        <begin position="432"/>
        <end position="590"/>
    </location>
</feature>
<dbReference type="InterPro" id="IPR035082">
    <property type="entry name" value="Nrap_D1"/>
</dbReference>
<comment type="subcellular location">
    <subcellularLocation>
        <location evidence="1 7">Nucleus</location>
        <location evidence="1 7">Nucleolus</location>
    </subcellularLocation>
</comment>
<evidence type="ECO:0000256" key="2">
    <source>
        <dbReference type="ARBA" id="ARBA00006674"/>
    </source>
</evidence>
<dbReference type="EMBL" id="CACVKT020006376">
    <property type="protein sequence ID" value="CAC5401020.1"/>
    <property type="molecule type" value="Genomic_DNA"/>
</dbReference>
<evidence type="ECO:0000256" key="3">
    <source>
        <dbReference type="ARBA" id="ARBA00016437"/>
    </source>
</evidence>
<dbReference type="GO" id="GO:0006364">
    <property type="term" value="P:rRNA processing"/>
    <property type="evidence" value="ECO:0007669"/>
    <property type="project" value="TreeGrafter"/>
</dbReference>
<protein>
    <recommendedName>
        <fullName evidence="3 7">Nucleolar protein 6</fullName>
    </recommendedName>
</protein>
<dbReference type="InterPro" id="IPR035368">
    <property type="entry name" value="Nrap_D3"/>
</dbReference>
<dbReference type="AlphaFoldDB" id="A0A6J8D1I7"/>